<dbReference type="OrthoDB" id="262547at2759"/>
<dbReference type="AlphaFoldDB" id="A0A2T3B9Z0"/>
<dbReference type="Pfam" id="PF11735">
    <property type="entry name" value="CAP59_mtransfer"/>
    <property type="match status" value="1"/>
</dbReference>
<dbReference type="GeneID" id="36574346"/>
<evidence type="ECO:0000313" key="2">
    <source>
        <dbReference type="Proteomes" id="UP000241818"/>
    </source>
</evidence>
<dbReference type="InParanoid" id="A0A2T3B9Z0"/>
<keyword evidence="1" id="KW-0808">Transferase</keyword>
<dbReference type="GO" id="GO:0016740">
    <property type="term" value="F:transferase activity"/>
    <property type="evidence" value="ECO:0007669"/>
    <property type="project" value="UniProtKB-KW"/>
</dbReference>
<sequence>MYARRTRPRPRAPRRLLQPRTVLLFLAAFLLLDSFLIINSVPTPHRVSLSDFAPLGDEKILLAAIFRNSEYMLRLYWMPALLVLVQDLGVHNIFVSIIESGSQDGTKDALNELKFELEKLGVGNRIVLGQDASAQVEELESIPAEGRRQGWIFTGRGPEGWEKRRIPFLSEQRNRAMEPLMELQPNIRFEKVLWINDVVFTTEDVTTLLSTNNGHYAAACALDFSKSPNTYYDTFALRDSLGHKTATDSWPYFFTSDSLSAIRAGSAVPVRSCWNGMVVLDAAPFYEGLRFRGVDDALARHHVEASECCLIHADARRRGAAEAGVWLNPDVRVAYNKTTYDVVNAGTEGGRTPWPTKMQAWVGVWANRRARWAGWARRWSEERVVKRRVERWVREGREVRHGRQEGGVECLVNEMQVLFQNGWQHV</sequence>
<dbReference type="RefSeq" id="XP_024723741.1">
    <property type="nucleotide sequence ID" value="XM_024866265.1"/>
</dbReference>
<dbReference type="InterPro" id="IPR021047">
    <property type="entry name" value="Mannosyltransferase_CMT1"/>
</dbReference>
<dbReference type="EMBL" id="KZ679007">
    <property type="protein sequence ID" value="PSS25142.1"/>
    <property type="molecule type" value="Genomic_DNA"/>
</dbReference>
<evidence type="ECO:0000313" key="1">
    <source>
        <dbReference type="EMBL" id="PSS25142.1"/>
    </source>
</evidence>
<keyword evidence="2" id="KW-1185">Reference proteome</keyword>
<protein>
    <submittedName>
        <fullName evidence="1">Glycosyltransferase family 69 protein</fullName>
    </submittedName>
</protein>
<dbReference type="PANTHER" id="PTHR34144:SF7">
    <property type="entry name" value="EXPORT PROTEIN (CAP59), PUTATIVE (AFU_ORTHOLOGUE AFUA_7G05020)-RELATED"/>
    <property type="match status" value="1"/>
</dbReference>
<proteinExistence type="predicted"/>
<dbReference type="STRING" id="857342.A0A2T3B9Z0"/>
<name>A0A2T3B9Z0_AMORE</name>
<accession>A0A2T3B9Z0</accession>
<dbReference type="PANTHER" id="PTHR34144">
    <property type="entry name" value="CHROMOSOME 8, WHOLE GENOME SHOTGUN SEQUENCE"/>
    <property type="match status" value="1"/>
</dbReference>
<dbReference type="Proteomes" id="UP000241818">
    <property type="component" value="Unassembled WGS sequence"/>
</dbReference>
<gene>
    <name evidence="1" type="ORF">M430DRAFT_32956</name>
</gene>
<reference evidence="1 2" key="1">
    <citation type="journal article" date="2018" name="New Phytol.">
        <title>Comparative genomics and transcriptomics depict ericoid mycorrhizal fungi as versatile saprotrophs and plant mutualists.</title>
        <authorList>
            <person name="Martino E."/>
            <person name="Morin E."/>
            <person name="Grelet G.A."/>
            <person name="Kuo A."/>
            <person name="Kohler A."/>
            <person name="Daghino S."/>
            <person name="Barry K.W."/>
            <person name="Cichocki N."/>
            <person name="Clum A."/>
            <person name="Dockter R.B."/>
            <person name="Hainaut M."/>
            <person name="Kuo R.C."/>
            <person name="LaButti K."/>
            <person name="Lindahl B.D."/>
            <person name="Lindquist E.A."/>
            <person name="Lipzen A."/>
            <person name="Khouja H.R."/>
            <person name="Magnuson J."/>
            <person name="Murat C."/>
            <person name="Ohm R.A."/>
            <person name="Singer S.W."/>
            <person name="Spatafora J.W."/>
            <person name="Wang M."/>
            <person name="Veneault-Fourrey C."/>
            <person name="Henrissat B."/>
            <person name="Grigoriev I.V."/>
            <person name="Martin F.M."/>
            <person name="Perotto S."/>
        </authorList>
    </citation>
    <scope>NUCLEOTIDE SEQUENCE [LARGE SCALE GENOMIC DNA]</scope>
    <source>
        <strain evidence="1 2">ATCC 22711</strain>
    </source>
</reference>
<organism evidence="1 2">
    <name type="scientific">Amorphotheca resinae ATCC 22711</name>
    <dbReference type="NCBI Taxonomy" id="857342"/>
    <lineage>
        <taxon>Eukaryota</taxon>
        <taxon>Fungi</taxon>
        <taxon>Dikarya</taxon>
        <taxon>Ascomycota</taxon>
        <taxon>Pezizomycotina</taxon>
        <taxon>Leotiomycetes</taxon>
        <taxon>Helotiales</taxon>
        <taxon>Amorphothecaceae</taxon>
        <taxon>Amorphotheca</taxon>
    </lineage>
</organism>